<dbReference type="AlphaFoldDB" id="A0A4Y7SS16"/>
<organism evidence="2 3">
    <name type="scientific">Coprinellus micaceus</name>
    <name type="common">Glistening ink-cap mushroom</name>
    <name type="synonym">Coprinus micaceus</name>
    <dbReference type="NCBI Taxonomy" id="71717"/>
    <lineage>
        <taxon>Eukaryota</taxon>
        <taxon>Fungi</taxon>
        <taxon>Dikarya</taxon>
        <taxon>Basidiomycota</taxon>
        <taxon>Agaricomycotina</taxon>
        <taxon>Agaricomycetes</taxon>
        <taxon>Agaricomycetidae</taxon>
        <taxon>Agaricales</taxon>
        <taxon>Agaricineae</taxon>
        <taxon>Psathyrellaceae</taxon>
        <taxon>Coprinellus</taxon>
    </lineage>
</organism>
<proteinExistence type="predicted"/>
<name>A0A4Y7SS16_COPMI</name>
<protein>
    <submittedName>
        <fullName evidence="2">Uncharacterized protein</fullName>
    </submittedName>
</protein>
<evidence type="ECO:0000313" key="3">
    <source>
        <dbReference type="Proteomes" id="UP000298030"/>
    </source>
</evidence>
<reference evidence="2 3" key="1">
    <citation type="journal article" date="2019" name="Nat. Ecol. Evol.">
        <title>Megaphylogeny resolves global patterns of mushroom evolution.</title>
        <authorList>
            <person name="Varga T."/>
            <person name="Krizsan K."/>
            <person name="Foldi C."/>
            <person name="Dima B."/>
            <person name="Sanchez-Garcia M."/>
            <person name="Sanchez-Ramirez S."/>
            <person name="Szollosi G.J."/>
            <person name="Szarkandi J.G."/>
            <person name="Papp V."/>
            <person name="Albert L."/>
            <person name="Andreopoulos W."/>
            <person name="Angelini C."/>
            <person name="Antonin V."/>
            <person name="Barry K.W."/>
            <person name="Bougher N.L."/>
            <person name="Buchanan P."/>
            <person name="Buyck B."/>
            <person name="Bense V."/>
            <person name="Catcheside P."/>
            <person name="Chovatia M."/>
            <person name="Cooper J."/>
            <person name="Damon W."/>
            <person name="Desjardin D."/>
            <person name="Finy P."/>
            <person name="Geml J."/>
            <person name="Haridas S."/>
            <person name="Hughes K."/>
            <person name="Justo A."/>
            <person name="Karasinski D."/>
            <person name="Kautmanova I."/>
            <person name="Kiss B."/>
            <person name="Kocsube S."/>
            <person name="Kotiranta H."/>
            <person name="LaButti K.M."/>
            <person name="Lechner B.E."/>
            <person name="Liimatainen K."/>
            <person name="Lipzen A."/>
            <person name="Lukacs Z."/>
            <person name="Mihaltcheva S."/>
            <person name="Morgado L.N."/>
            <person name="Niskanen T."/>
            <person name="Noordeloos M.E."/>
            <person name="Ohm R.A."/>
            <person name="Ortiz-Santana B."/>
            <person name="Ovrebo C."/>
            <person name="Racz N."/>
            <person name="Riley R."/>
            <person name="Savchenko A."/>
            <person name="Shiryaev A."/>
            <person name="Soop K."/>
            <person name="Spirin V."/>
            <person name="Szebenyi C."/>
            <person name="Tomsovsky M."/>
            <person name="Tulloss R.E."/>
            <person name="Uehling J."/>
            <person name="Grigoriev I.V."/>
            <person name="Vagvolgyi C."/>
            <person name="Papp T."/>
            <person name="Martin F.M."/>
            <person name="Miettinen O."/>
            <person name="Hibbett D.S."/>
            <person name="Nagy L.G."/>
        </authorList>
    </citation>
    <scope>NUCLEOTIDE SEQUENCE [LARGE SCALE GENOMIC DNA]</scope>
    <source>
        <strain evidence="2 3">FP101781</strain>
    </source>
</reference>
<comment type="caution">
    <text evidence="2">The sequence shown here is derived from an EMBL/GenBank/DDBJ whole genome shotgun (WGS) entry which is preliminary data.</text>
</comment>
<gene>
    <name evidence="2" type="ORF">FA13DRAFT_1318639</name>
</gene>
<feature type="compositionally biased region" description="Polar residues" evidence="1">
    <location>
        <begin position="87"/>
        <end position="103"/>
    </location>
</feature>
<sequence length="114" mass="12532">MPHILLSGGSKPEVDLRALPLQSLTSNAEHLASSQSESSSRFPWLALESPMSKPGEFERCCVARLPWTRSHETSLGVNSHPHPLISLSPNNLTNDMQQPISSRKAQDSRTVGYL</sequence>
<evidence type="ECO:0000313" key="2">
    <source>
        <dbReference type="EMBL" id="TEB24428.1"/>
    </source>
</evidence>
<feature type="region of interest" description="Disordered" evidence="1">
    <location>
        <begin position="73"/>
        <end position="114"/>
    </location>
</feature>
<dbReference type="Proteomes" id="UP000298030">
    <property type="component" value="Unassembled WGS sequence"/>
</dbReference>
<evidence type="ECO:0000256" key="1">
    <source>
        <dbReference type="SAM" id="MobiDB-lite"/>
    </source>
</evidence>
<accession>A0A4Y7SS16</accession>
<keyword evidence="3" id="KW-1185">Reference proteome</keyword>
<dbReference type="EMBL" id="QPFP01000067">
    <property type="protein sequence ID" value="TEB24428.1"/>
    <property type="molecule type" value="Genomic_DNA"/>
</dbReference>